<sequence>MSLVALAAVDEELAEDVFFTFRVLSEGGEAHVPPCFIMVAAREMGYYPTSPFLRSCLLDVTGRSKRLTYPLFLQLCSALEPTRALSPETVAQCKRAFDIRGSGTLNRSEFRTILASSAAADVTSSEVEAIVELLDPTHTDVIQLYAVQLILLRYLARDAAPCDDVGYTPRSARAATRGAAAAAGDPRLRPLAPNLGDGAPKSGLRVAGGGRGRCWEEAGPRGAAGDGVGGSSRSSRGRGSATQARQQTSPAATAPDDASEDAPKAAPSFPPPKTPVPSPCTSGPVTRATSLQQSLPLRERHSARLETSAPRSEAANRPSLLIDGVEKTCETQTPPSLPPPDICRTLQRPDAKDGKVTWPPEEGVPSVLHESRLFGSHARETLPEVPLEQLREVPVSDPCSVSNTSGAGPLQDDGAAAVARFAERQPTQGPQGAADENTSASTATKRKRKVWSCGCCAQS</sequence>
<comment type="caution">
    <text evidence="2">The sequence shown here is derived from an EMBL/GenBank/DDBJ whole genome shotgun (WGS) entry which is preliminary data.</text>
</comment>
<feature type="region of interest" description="Disordered" evidence="1">
    <location>
        <begin position="396"/>
        <end position="451"/>
    </location>
</feature>
<feature type="compositionally biased region" description="Low complexity" evidence="1">
    <location>
        <begin position="231"/>
        <end position="245"/>
    </location>
</feature>
<dbReference type="SUPFAM" id="SSF47473">
    <property type="entry name" value="EF-hand"/>
    <property type="match status" value="1"/>
</dbReference>
<evidence type="ECO:0000256" key="1">
    <source>
        <dbReference type="SAM" id="MobiDB-lite"/>
    </source>
</evidence>
<accession>A0A3R7MHQ1</accession>
<feature type="compositionally biased region" description="Polar residues" evidence="1">
    <location>
        <begin position="425"/>
        <end position="443"/>
    </location>
</feature>
<dbReference type="GeneID" id="40321277"/>
<feature type="region of interest" description="Disordered" evidence="1">
    <location>
        <begin position="178"/>
        <end position="364"/>
    </location>
</feature>
<feature type="compositionally biased region" description="Pro residues" evidence="1">
    <location>
        <begin position="268"/>
        <end position="278"/>
    </location>
</feature>
<dbReference type="AlphaFoldDB" id="A0A3R7MHQ1"/>
<dbReference type="EMBL" id="MKKU01000612">
    <property type="protein sequence ID" value="RNF06093.1"/>
    <property type="molecule type" value="Genomic_DNA"/>
</dbReference>
<feature type="compositionally biased region" description="Polar residues" evidence="1">
    <location>
        <begin position="280"/>
        <end position="295"/>
    </location>
</feature>
<feature type="compositionally biased region" description="Low complexity" evidence="1">
    <location>
        <begin position="178"/>
        <end position="193"/>
    </location>
</feature>
<dbReference type="Gene3D" id="1.10.238.10">
    <property type="entry name" value="EF-hand"/>
    <property type="match status" value="1"/>
</dbReference>
<evidence type="ECO:0000313" key="3">
    <source>
        <dbReference type="Proteomes" id="UP000284403"/>
    </source>
</evidence>
<protein>
    <submittedName>
        <fullName evidence="2">Mucin-associated surface protein (MASP)</fullName>
    </submittedName>
</protein>
<dbReference type="OrthoDB" id="267118at2759"/>
<dbReference type="Proteomes" id="UP000284403">
    <property type="component" value="Unassembled WGS sequence"/>
</dbReference>
<name>A0A3R7MHQ1_9TRYP</name>
<evidence type="ECO:0000313" key="2">
    <source>
        <dbReference type="EMBL" id="RNF06093.1"/>
    </source>
</evidence>
<dbReference type="InterPro" id="IPR011992">
    <property type="entry name" value="EF-hand-dom_pair"/>
</dbReference>
<keyword evidence="3" id="KW-1185">Reference proteome</keyword>
<reference evidence="2 3" key="1">
    <citation type="journal article" date="2018" name="BMC Genomics">
        <title>Genomic comparison of Trypanosoma conorhini and Trypanosoma rangeli to Trypanosoma cruzi strains of high and low virulence.</title>
        <authorList>
            <person name="Bradwell K.R."/>
            <person name="Koparde V.N."/>
            <person name="Matveyev A.V."/>
            <person name="Serrano M.G."/>
            <person name="Alves J.M."/>
            <person name="Parikh H."/>
            <person name="Huang B."/>
            <person name="Lee V."/>
            <person name="Espinosa-Alvarez O."/>
            <person name="Ortiz P.A."/>
            <person name="Costa-Martins A.G."/>
            <person name="Teixeira M.M."/>
            <person name="Buck G.A."/>
        </authorList>
    </citation>
    <scope>NUCLEOTIDE SEQUENCE [LARGE SCALE GENOMIC DNA]</scope>
    <source>
        <strain evidence="2 3">025E</strain>
    </source>
</reference>
<proteinExistence type="predicted"/>
<gene>
    <name evidence="2" type="ORF">Tco025E_07666</name>
</gene>
<dbReference type="RefSeq" id="XP_029225382.1">
    <property type="nucleotide sequence ID" value="XM_029374526.1"/>
</dbReference>
<organism evidence="2 3">
    <name type="scientific">Trypanosoma conorhini</name>
    <dbReference type="NCBI Taxonomy" id="83891"/>
    <lineage>
        <taxon>Eukaryota</taxon>
        <taxon>Discoba</taxon>
        <taxon>Euglenozoa</taxon>
        <taxon>Kinetoplastea</taxon>
        <taxon>Metakinetoplastina</taxon>
        <taxon>Trypanosomatida</taxon>
        <taxon>Trypanosomatidae</taxon>
        <taxon>Trypanosoma</taxon>
    </lineage>
</organism>